<evidence type="ECO:0000313" key="4">
    <source>
        <dbReference type="EMBL" id="KAK8923487.1"/>
    </source>
</evidence>
<evidence type="ECO:0008006" key="6">
    <source>
        <dbReference type="Google" id="ProtNLM"/>
    </source>
</evidence>
<dbReference type="PANTHER" id="PTHR13068:SF9">
    <property type="entry name" value="TRANSCRIPTION TERMINATION FACTOR MTERF5, CHLOROPLASTIC"/>
    <property type="match status" value="1"/>
</dbReference>
<reference evidence="4 5" key="1">
    <citation type="journal article" date="2022" name="Nat. Plants">
        <title>Genomes of leafy and leafless Platanthera orchids illuminate the evolution of mycoheterotrophy.</title>
        <authorList>
            <person name="Li M.H."/>
            <person name="Liu K.W."/>
            <person name="Li Z."/>
            <person name="Lu H.C."/>
            <person name="Ye Q.L."/>
            <person name="Zhang D."/>
            <person name="Wang J.Y."/>
            <person name="Li Y.F."/>
            <person name="Zhong Z.M."/>
            <person name="Liu X."/>
            <person name="Yu X."/>
            <person name="Liu D.K."/>
            <person name="Tu X.D."/>
            <person name="Liu B."/>
            <person name="Hao Y."/>
            <person name="Liao X.Y."/>
            <person name="Jiang Y.T."/>
            <person name="Sun W.H."/>
            <person name="Chen J."/>
            <person name="Chen Y.Q."/>
            <person name="Ai Y."/>
            <person name="Zhai J.W."/>
            <person name="Wu S.S."/>
            <person name="Zhou Z."/>
            <person name="Hsiao Y.Y."/>
            <person name="Wu W.L."/>
            <person name="Chen Y.Y."/>
            <person name="Lin Y.F."/>
            <person name="Hsu J.L."/>
            <person name="Li C.Y."/>
            <person name="Wang Z.W."/>
            <person name="Zhao X."/>
            <person name="Zhong W.Y."/>
            <person name="Ma X.K."/>
            <person name="Ma L."/>
            <person name="Huang J."/>
            <person name="Chen G.Z."/>
            <person name="Huang M.Z."/>
            <person name="Huang L."/>
            <person name="Peng D.H."/>
            <person name="Luo Y.B."/>
            <person name="Zou S.Q."/>
            <person name="Chen S.P."/>
            <person name="Lan S."/>
            <person name="Tsai W.C."/>
            <person name="Van de Peer Y."/>
            <person name="Liu Z.J."/>
        </authorList>
    </citation>
    <scope>NUCLEOTIDE SEQUENCE [LARGE SCALE GENOMIC DNA]</scope>
    <source>
        <strain evidence="4">Lor287</strain>
    </source>
</reference>
<organism evidence="4 5">
    <name type="scientific">Platanthera zijinensis</name>
    <dbReference type="NCBI Taxonomy" id="2320716"/>
    <lineage>
        <taxon>Eukaryota</taxon>
        <taxon>Viridiplantae</taxon>
        <taxon>Streptophyta</taxon>
        <taxon>Embryophyta</taxon>
        <taxon>Tracheophyta</taxon>
        <taxon>Spermatophyta</taxon>
        <taxon>Magnoliopsida</taxon>
        <taxon>Liliopsida</taxon>
        <taxon>Asparagales</taxon>
        <taxon>Orchidaceae</taxon>
        <taxon>Orchidoideae</taxon>
        <taxon>Orchideae</taxon>
        <taxon>Orchidinae</taxon>
        <taxon>Platanthera</taxon>
    </lineage>
</organism>
<keyword evidence="2" id="KW-0804">Transcription</keyword>
<gene>
    <name evidence="4" type="ORF">KSP39_PZI019323</name>
</gene>
<accession>A0AAP0B108</accession>
<proteinExistence type="inferred from homology"/>
<keyword evidence="5" id="KW-1185">Reference proteome</keyword>
<sequence>MRKSGVCGPHDIRYQYRRVAIPSVARRQCTFDDRLICDAKMRSSWDTWQPLPVLPGGDTQCRQAISPKFHIRSSLACLSLKAKSHEARPDDRSFGAVPFSHLAAEREEAKAVLSLFMRKQGYNSTVTSRIVKKSELFIDHLTSKLQSFYKSWYLVGRELSTIEIRNVLIPYLESLREENGDLLIDAVESFPNPAGIEKSIPTPPPTAISSLEKKERAVARVCQSDADGLRPANVAYLMDLGMELDQIKGIARRFPAFAYYTLDRKIKPLVEFLLDLGIDRSDIPTILHKRPQLCGISLDENLKPTMAFLETYGVDKTRWAKVICRFPAILTYSRQKVKASVDFLCEIGVSEKNIGKILTRCPHITSYSVDEKLRPTADYFRSTGIDPASLVHRCPQTFGLSVDLNLRPVNEFFLEIGYSVDDMATMVSRYGALYTFSLQRNIVPKWEYFLAMDYPRSELVKFPHYFGYSLNERIKPRYGMMKESNVRLILNQMLSTSNCDFEKIVERKMSKLSSSPSSV</sequence>
<evidence type="ECO:0000256" key="3">
    <source>
        <dbReference type="ARBA" id="ARBA00022946"/>
    </source>
</evidence>
<dbReference type="AlphaFoldDB" id="A0AAP0B108"/>
<dbReference type="GO" id="GO:0003676">
    <property type="term" value="F:nucleic acid binding"/>
    <property type="evidence" value="ECO:0007669"/>
    <property type="project" value="InterPro"/>
</dbReference>
<keyword evidence="2" id="KW-0806">Transcription termination</keyword>
<dbReference type="GO" id="GO:0006353">
    <property type="term" value="P:DNA-templated transcription termination"/>
    <property type="evidence" value="ECO:0007669"/>
    <property type="project" value="UniProtKB-KW"/>
</dbReference>
<dbReference type="EMBL" id="JBBWWQ010000017">
    <property type="protein sequence ID" value="KAK8923487.1"/>
    <property type="molecule type" value="Genomic_DNA"/>
</dbReference>
<keyword evidence="2" id="KW-0805">Transcription regulation</keyword>
<dbReference type="Pfam" id="PF02536">
    <property type="entry name" value="mTERF"/>
    <property type="match status" value="1"/>
</dbReference>
<comment type="caution">
    <text evidence="4">The sequence shown here is derived from an EMBL/GenBank/DDBJ whole genome shotgun (WGS) entry which is preliminary data.</text>
</comment>
<dbReference type="InterPro" id="IPR003690">
    <property type="entry name" value="MTERF"/>
</dbReference>
<dbReference type="Gene3D" id="1.25.70.10">
    <property type="entry name" value="Transcription termination factor 3, mitochondrial"/>
    <property type="match status" value="1"/>
</dbReference>
<dbReference type="SMART" id="SM00733">
    <property type="entry name" value="Mterf"/>
    <property type="match status" value="7"/>
</dbReference>
<comment type="similarity">
    <text evidence="1">Belongs to the mTERF family.</text>
</comment>
<dbReference type="Proteomes" id="UP001418222">
    <property type="component" value="Unassembled WGS sequence"/>
</dbReference>
<evidence type="ECO:0000313" key="5">
    <source>
        <dbReference type="Proteomes" id="UP001418222"/>
    </source>
</evidence>
<dbReference type="PANTHER" id="PTHR13068">
    <property type="entry name" value="CGI-12 PROTEIN-RELATED"/>
    <property type="match status" value="1"/>
</dbReference>
<protein>
    <recommendedName>
        <fullName evidence="6">Transcription termination factor MTERF5, chloroplastic</fullName>
    </recommendedName>
</protein>
<evidence type="ECO:0000256" key="2">
    <source>
        <dbReference type="ARBA" id="ARBA00022472"/>
    </source>
</evidence>
<name>A0AAP0B108_9ASPA</name>
<dbReference type="InterPro" id="IPR038538">
    <property type="entry name" value="MTERF_sf"/>
</dbReference>
<keyword evidence="3" id="KW-0809">Transit peptide</keyword>
<evidence type="ECO:0000256" key="1">
    <source>
        <dbReference type="ARBA" id="ARBA00007692"/>
    </source>
</evidence>